<dbReference type="GO" id="GO:0045892">
    <property type="term" value="P:negative regulation of DNA-templated transcription"/>
    <property type="evidence" value="ECO:0007669"/>
    <property type="project" value="TreeGrafter"/>
</dbReference>
<dbReference type="Pfam" id="PF01475">
    <property type="entry name" value="FUR"/>
    <property type="match status" value="1"/>
</dbReference>
<dbReference type="PANTHER" id="PTHR33202">
    <property type="entry name" value="ZINC UPTAKE REGULATION PROTEIN"/>
    <property type="match status" value="1"/>
</dbReference>
<dbReference type="InterPro" id="IPR036388">
    <property type="entry name" value="WH-like_DNA-bd_sf"/>
</dbReference>
<feature type="binding site" evidence="11">
    <location>
        <position position="138"/>
    </location>
    <ligand>
        <name>Zn(2+)</name>
        <dbReference type="ChEBI" id="CHEBI:29105"/>
    </ligand>
</feature>
<gene>
    <name evidence="12" type="ORF">LK09_08645</name>
</gene>
<protein>
    <submittedName>
        <fullName evidence="12">Fur family transcriptional regulator</fullName>
    </submittedName>
</protein>
<evidence type="ECO:0000256" key="1">
    <source>
        <dbReference type="ARBA" id="ARBA00004496"/>
    </source>
</evidence>
<comment type="subcellular location">
    <subcellularLocation>
        <location evidence="1">Cytoplasm</location>
    </subcellularLocation>
</comment>
<dbReference type="Gene3D" id="1.10.10.10">
    <property type="entry name" value="Winged helix-like DNA-binding domain superfamily/Winged helix DNA-binding domain"/>
    <property type="match status" value="1"/>
</dbReference>
<dbReference type="GO" id="GO:0000976">
    <property type="term" value="F:transcription cis-regulatory region binding"/>
    <property type="evidence" value="ECO:0007669"/>
    <property type="project" value="TreeGrafter"/>
</dbReference>
<keyword evidence="5 11" id="KW-0479">Metal-binding</keyword>
<dbReference type="GO" id="GO:0005737">
    <property type="term" value="C:cytoplasm"/>
    <property type="evidence" value="ECO:0007669"/>
    <property type="project" value="UniProtKB-SubCell"/>
</dbReference>
<dbReference type="Proteomes" id="UP000031030">
    <property type="component" value="Unassembled WGS sequence"/>
</dbReference>
<comment type="similarity">
    <text evidence="2">Belongs to the Fur family.</text>
</comment>
<evidence type="ECO:0000313" key="13">
    <source>
        <dbReference type="Proteomes" id="UP000031030"/>
    </source>
</evidence>
<dbReference type="AlphaFoldDB" id="A0A0B2AAV5"/>
<dbReference type="SUPFAM" id="SSF46785">
    <property type="entry name" value="Winged helix' DNA-binding domain"/>
    <property type="match status" value="1"/>
</dbReference>
<evidence type="ECO:0000256" key="3">
    <source>
        <dbReference type="ARBA" id="ARBA00022490"/>
    </source>
</evidence>
<evidence type="ECO:0000256" key="6">
    <source>
        <dbReference type="ARBA" id="ARBA00022833"/>
    </source>
</evidence>
<keyword evidence="9" id="KW-0238">DNA-binding</keyword>
<keyword evidence="10" id="KW-0804">Transcription</keyword>
<dbReference type="GO" id="GO:0003700">
    <property type="term" value="F:DNA-binding transcription factor activity"/>
    <property type="evidence" value="ECO:0007669"/>
    <property type="project" value="InterPro"/>
</dbReference>
<evidence type="ECO:0000313" key="12">
    <source>
        <dbReference type="EMBL" id="KHK98908.1"/>
    </source>
</evidence>
<evidence type="ECO:0000256" key="9">
    <source>
        <dbReference type="ARBA" id="ARBA00023125"/>
    </source>
</evidence>
<keyword evidence="6 11" id="KW-0862">Zinc</keyword>
<keyword evidence="7" id="KW-0408">Iron</keyword>
<dbReference type="InterPro" id="IPR002481">
    <property type="entry name" value="FUR"/>
</dbReference>
<comment type="caution">
    <text evidence="12">The sequence shown here is derived from an EMBL/GenBank/DDBJ whole genome shotgun (WGS) entry which is preliminary data.</text>
</comment>
<dbReference type="InterPro" id="IPR043135">
    <property type="entry name" value="Fur_C"/>
</dbReference>
<proteinExistence type="inferred from homology"/>
<keyword evidence="3" id="KW-0963">Cytoplasm</keyword>
<dbReference type="OrthoDB" id="5242893at2"/>
<dbReference type="PANTHER" id="PTHR33202:SF18">
    <property type="entry name" value="TRANSCRIPTIONAL REGULATOR FURA"/>
    <property type="match status" value="1"/>
</dbReference>
<evidence type="ECO:0000256" key="11">
    <source>
        <dbReference type="PIRSR" id="PIRSR602481-1"/>
    </source>
</evidence>
<keyword evidence="4" id="KW-0678">Repressor</keyword>
<organism evidence="12 13">
    <name type="scientific">Microbacterium mangrovi</name>
    <dbReference type="NCBI Taxonomy" id="1348253"/>
    <lineage>
        <taxon>Bacteria</taxon>
        <taxon>Bacillati</taxon>
        <taxon>Actinomycetota</taxon>
        <taxon>Actinomycetes</taxon>
        <taxon>Micrococcales</taxon>
        <taxon>Microbacteriaceae</taxon>
        <taxon>Microbacterium</taxon>
    </lineage>
</organism>
<dbReference type="STRING" id="1348253.LK09_08645"/>
<dbReference type="RefSeq" id="WP_039397884.1">
    <property type="nucleotide sequence ID" value="NZ_JTDK01000006.1"/>
</dbReference>
<feature type="binding site" evidence="11">
    <location>
        <position position="98"/>
    </location>
    <ligand>
        <name>Zn(2+)</name>
        <dbReference type="ChEBI" id="CHEBI:29105"/>
    </ligand>
</feature>
<accession>A0A0B2AAV5</accession>
<evidence type="ECO:0000256" key="10">
    <source>
        <dbReference type="ARBA" id="ARBA00023163"/>
    </source>
</evidence>
<evidence type="ECO:0000256" key="5">
    <source>
        <dbReference type="ARBA" id="ARBA00022723"/>
    </source>
</evidence>
<comment type="cofactor">
    <cofactor evidence="11">
        <name>Zn(2+)</name>
        <dbReference type="ChEBI" id="CHEBI:29105"/>
    </cofactor>
    <text evidence="11">Binds 1 zinc ion per subunit.</text>
</comment>
<sequence>MLQPQSPTDVTLRAAGLRVTGTRRAVYDALREAPHQSADGVLGRIAHALPGASLQSVYNALTDFVATGLVRRIEPAGHAGLYELRVHDNHHHIVCTGCGRVEDVDCVVGQAPCLAPSATHGFAVHTAEVTFWGLCPDCRSRGA</sequence>
<keyword evidence="13" id="KW-1185">Reference proteome</keyword>
<evidence type="ECO:0000256" key="7">
    <source>
        <dbReference type="ARBA" id="ARBA00023004"/>
    </source>
</evidence>
<dbReference type="Gene3D" id="3.30.1490.190">
    <property type="match status" value="1"/>
</dbReference>
<evidence type="ECO:0000256" key="8">
    <source>
        <dbReference type="ARBA" id="ARBA00023015"/>
    </source>
</evidence>
<evidence type="ECO:0000256" key="4">
    <source>
        <dbReference type="ARBA" id="ARBA00022491"/>
    </source>
</evidence>
<feature type="binding site" evidence="11">
    <location>
        <position position="135"/>
    </location>
    <ligand>
        <name>Zn(2+)</name>
        <dbReference type="ChEBI" id="CHEBI:29105"/>
    </ligand>
</feature>
<feature type="binding site" evidence="11">
    <location>
        <position position="95"/>
    </location>
    <ligand>
        <name>Zn(2+)</name>
        <dbReference type="ChEBI" id="CHEBI:29105"/>
    </ligand>
</feature>
<evidence type="ECO:0000256" key="2">
    <source>
        <dbReference type="ARBA" id="ARBA00007957"/>
    </source>
</evidence>
<dbReference type="InterPro" id="IPR036390">
    <property type="entry name" value="WH_DNA-bd_sf"/>
</dbReference>
<dbReference type="GO" id="GO:0008270">
    <property type="term" value="F:zinc ion binding"/>
    <property type="evidence" value="ECO:0007669"/>
    <property type="project" value="TreeGrafter"/>
</dbReference>
<dbReference type="EMBL" id="JTDK01000006">
    <property type="protein sequence ID" value="KHK98908.1"/>
    <property type="molecule type" value="Genomic_DNA"/>
</dbReference>
<reference evidence="12 13" key="1">
    <citation type="submission" date="2014-11" db="EMBL/GenBank/DDBJ databases">
        <title>Genome sequence of Microbacterium mangrovi MUSC 115(T).</title>
        <authorList>
            <person name="Lee L.-H."/>
        </authorList>
    </citation>
    <scope>NUCLEOTIDE SEQUENCE [LARGE SCALE GENOMIC DNA]</scope>
    <source>
        <strain evidence="12 13">MUSC 115</strain>
    </source>
</reference>
<dbReference type="GO" id="GO:1900376">
    <property type="term" value="P:regulation of secondary metabolite biosynthetic process"/>
    <property type="evidence" value="ECO:0007669"/>
    <property type="project" value="TreeGrafter"/>
</dbReference>
<keyword evidence="8" id="KW-0805">Transcription regulation</keyword>
<dbReference type="CDD" id="cd07153">
    <property type="entry name" value="Fur_like"/>
    <property type="match status" value="1"/>
</dbReference>
<name>A0A0B2AAV5_9MICO</name>